<keyword evidence="2" id="KW-0238">DNA-binding</keyword>
<reference evidence="6 7" key="1">
    <citation type="submission" date="2018-06" db="EMBL/GenBank/DDBJ databases">
        <authorList>
            <consortium name="Pathogen Informatics"/>
            <person name="Doyle S."/>
        </authorList>
    </citation>
    <scope>NUCLEOTIDE SEQUENCE [LARGE SCALE GENOMIC DNA]</scope>
    <source>
        <strain evidence="6 7">NCTC10638</strain>
    </source>
</reference>
<organism evidence="6 7">
    <name type="scientific">Mannheimia haemolytica</name>
    <name type="common">Pasteurella haemolytica</name>
    <dbReference type="NCBI Taxonomy" id="75985"/>
    <lineage>
        <taxon>Bacteria</taxon>
        <taxon>Pseudomonadati</taxon>
        <taxon>Pseudomonadota</taxon>
        <taxon>Gammaproteobacteria</taxon>
        <taxon>Pasteurellales</taxon>
        <taxon>Pasteurellaceae</taxon>
        <taxon>Mannheimia</taxon>
    </lineage>
</organism>
<feature type="domain" description="HTH lacI-type" evidence="4">
    <location>
        <begin position="3"/>
        <end position="57"/>
    </location>
</feature>
<dbReference type="Proteomes" id="UP000254802">
    <property type="component" value="Unassembled WGS sequence"/>
</dbReference>
<keyword evidence="1" id="KW-0805">Transcription regulation</keyword>
<dbReference type="InterPro" id="IPR010982">
    <property type="entry name" value="Lambda_DNA-bd_dom_sf"/>
</dbReference>
<dbReference type="InterPro" id="IPR000843">
    <property type="entry name" value="HTH_LacI"/>
</dbReference>
<protein>
    <submittedName>
        <fullName evidence="6">Catabolite control protein</fullName>
    </submittedName>
</protein>
<dbReference type="SUPFAM" id="SSF47413">
    <property type="entry name" value="lambda repressor-like DNA-binding domains"/>
    <property type="match status" value="1"/>
</dbReference>
<dbReference type="CDD" id="cd01392">
    <property type="entry name" value="HTH_LacI"/>
    <property type="match status" value="1"/>
</dbReference>
<dbReference type="Gene3D" id="3.40.50.2300">
    <property type="match status" value="1"/>
</dbReference>
<dbReference type="SMART" id="SM00354">
    <property type="entry name" value="HTH_LACI"/>
    <property type="match status" value="1"/>
</dbReference>
<dbReference type="PROSITE" id="PS50943">
    <property type="entry name" value="HTH_CROC1"/>
    <property type="match status" value="1"/>
</dbReference>
<sequence length="115" mass="12879">MIITMKDIAKEANVSLGTVSNVLNGKSNVSLAKIEKVQAAVEKLGYRKNIQASTLKSGTSNKIAIILPNITELKYACLYENLDLICTQNDLSLILYLTHNREDREKTNYSKYKAR</sequence>
<gene>
    <name evidence="6" type="primary">ccpA</name>
    <name evidence="6" type="ORF">NCTC10638_03115</name>
</gene>
<keyword evidence="3" id="KW-0804">Transcription</keyword>
<dbReference type="PROSITE" id="PS50932">
    <property type="entry name" value="HTH_LACI_2"/>
    <property type="match status" value="1"/>
</dbReference>
<dbReference type="GO" id="GO:0000976">
    <property type="term" value="F:transcription cis-regulatory region binding"/>
    <property type="evidence" value="ECO:0007669"/>
    <property type="project" value="TreeGrafter"/>
</dbReference>
<dbReference type="AlphaFoldDB" id="A0A378N679"/>
<evidence type="ECO:0000313" key="6">
    <source>
        <dbReference type="EMBL" id="STY63943.1"/>
    </source>
</evidence>
<proteinExistence type="predicted"/>
<evidence type="ECO:0000256" key="2">
    <source>
        <dbReference type="ARBA" id="ARBA00023125"/>
    </source>
</evidence>
<dbReference type="PANTHER" id="PTHR30146">
    <property type="entry name" value="LACI-RELATED TRANSCRIPTIONAL REPRESSOR"/>
    <property type="match status" value="1"/>
</dbReference>
<name>A0A378N679_MANHA</name>
<dbReference type="STRING" id="75985.WC39_07420"/>
<accession>A0A378N679</accession>
<evidence type="ECO:0000256" key="1">
    <source>
        <dbReference type="ARBA" id="ARBA00023015"/>
    </source>
</evidence>
<dbReference type="InterPro" id="IPR001387">
    <property type="entry name" value="Cro/C1-type_HTH"/>
</dbReference>
<dbReference type="EMBL" id="UGPN01000002">
    <property type="protein sequence ID" value="STY63943.1"/>
    <property type="molecule type" value="Genomic_DNA"/>
</dbReference>
<dbReference type="PANTHER" id="PTHR30146:SF109">
    <property type="entry name" value="HTH-TYPE TRANSCRIPTIONAL REGULATOR GALS"/>
    <property type="match status" value="1"/>
</dbReference>
<evidence type="ECO:0000259" key="4">
    <source>
        <dbReference type="PROSITE" id="PS50932"/>
    </source>
</evidence>
<dbReference type="Gene3D" id="1.10.260.40">
    <property type="entry name" value="lambda repressor-like DNA-binding domains"/>
    <property type="match status" value="1"/>
</dbReference>
<evidence type="ECO:0000256" key="3">
    <source>
        <dbReference type="ARBA" id="ARBA00023163"/>
    </source>
</evidence>
<dbReference type="PRINTS" id="PR00036">
    <property type="entry name" value="HTHLACI"/>
</dbReference>
<dbReference type="GO" id="GO:0003700">
    <property type="term" value="F:DNA-binding transcription factor activity"/>
    <property type="evidence" value="ECO:0007669"/>
    <property type="project" value="TreeGrafter"/>
</dbReference>
<evidence type="ECO:0000259" key="5">
    <source>
        <dbReference type="PROSITE" id="PS50943"/>
    </source>
</evidence>
<dbReference type="Pfam" id="PF00356">
    <property type="entry name" value="LacI"/>
    <property type="match status" value="1"/>
</dbReference>
<feature type="domain" description="HTH cro/C1-type" evidence="5">
    <location>
        <begin position="3"/>
        <end position="37"/>
    </location>
</feature>
<dbReference type="PROSITE" id="PS00356">
    <property type="entry name" value="HTH_LACI_1"/>
    <property type="match status" value="1"/>
</dbReference>
<evidence type="ECO:0000313" key="7">
    <source>
        <dbReference type="Proteomes" id="UP000254802"/>
    </source>
</evidence>